<evidence type="ECO:0000256" key="5">
    <source>
        <dbReference type="ARBA" id="ARBA00022825"/>
    </source>
</evidence>
<proteinExistence type="inferred from homology"/>
<dbReference type="PRINTS" id="PR00723">
    <property type="entry name" value="SUBTILISIN"/>
</dbReference>
<dbReference type="InterPro" id="IPR023827">
    <property type="entry name" value="Peptidase_S8_Asp-AS"/>
</dbReference>
<evidence type="ECO:0000313" key="17">
    <source>
        <dbReference type="Proteomes" id="UP000015100"/>
    </source>
</evidence>
<dbReference type="PANTHER" id="PTHR43806:SF11">
    <property type="entry name" value="CEREVISIN-RELATED"/>
    <property type="match status" value="1"/>
</dbReference>
<keyword evidence="5 11" id="KW-0720">Serine protease</keyword>
<evidence type="ECO:0000256" key="10">
    <source>
        <dbReference type="ARBA" id="ARBA00081456"/>
    </source>
</evidence>
<dbReference type="SUPFAM" id="SSF54897">
    <property type="entry name" value="Protease propeptides/inhibitors"/>
    <property type="match status" value="1"/>
</dbReference>
<evidence type="ECO:0000256" key="7">
    <source>
        <dbReference type="ARBA" id="ARBA00056622"/>
    </source>
</evidence>
<name>S8A1T7_DACHA</name>
<evidence type="ECO:0000313" key="16">
    <source>
        <dbReference type="EMBL" id="EPS35126.1"/>
    </source>
</evidence>
<feature type="active site" description="Charge relay system" evidence="11">
    <location>
        <position position="163"/>
    </location>
</feature>
<dbReference type="AlphaFoldDB" id="S8A1T7"/>
<protein>
    <recommendedName>
        <fullName evidence="8">Cuticle-degrading serine protease</fullName>
    </recommendedName>
    <alternativeName>
        <fullName evidence="9">Neutral serine protease Aoz1</fullName>
    </alternativeName>
    <alternativeName>
        <fullName evidence="10">PII</fullName>
    </alternativeName>
</protein>
<evidence type="ECO:0000256" key="1">
    <source>
        <dbReference type="ARBA" id="ARBA00011073"/>
    </source>
</evidence>
<reference evidence="17" key="2">
    <citation type="submission" date="2013-04" db="EMBL/GenBank/DDBJ databases">
        <title>Genomic mechanisms accounting for the adaptation to parasitism in nematode-trapping fungi.</title>
        <authorList>
            <person name="Ahren D.G."/>
        </authorList>
    </citation>
    <scope>NUCLEOTIDE SEQUENCE [LARGE SCALE GENOMIC DNA]</scope>
    <source>
        <strain evidence="17">CBS 200.50</strain>
    </source>
</reference>
<evidence type="ECO:0000256" key="13">
    <source>
        <dbReference type="SAM" id="SignalP"/>
    </source>
</evidence>
<dbReference type="HOGENOM" id="CLU_011263_1_4_1"/>
<dbReference type="Gene3D" id="3.40.50.200">
    <property type="entry name" value="Peptidase S8/S53 domain"/>
    <property type="match status" value="1"/>
</dbReference>
<evidence type="ECO:0000256" key="8">
    <source>
        <dbReference type="ARBA" id="ARBA00072928"/>
    </source>
</evidence>
<feature type="signal peptide" evidence="13">
    <location>
        <begin position="1"/>
        <end position="22"/>
    </location>
</feature>
<dbReference type="GO" id="GO:0030574">
    <property type="term" value="P:collagen catabolic process"/>
    <property type="evidence" value="ECO:0007669"/>
    <property type="project" value="UniProtKB-KW"/>
</dbReference>
<dbReference type="FunFam" id="3.40.50.200:FF:000014">
    <property type="entry name" value="Proteinase K"/>
    <property type="match status" value="1"/>
</dbReference>
<feature type="chain" id="PRO_5004547659" description="Cuticle-degrading serine protease" evidence="13">
    <location>
        <begin position="23"/>
        <end position="404"/>
    </location>
</feature>
<comment type="caution">
    <text evidence="16">The sequence shown here is derived from an EMBL/GenBank/DDBJ whole genome shotgun (WGS) entry which is preliminary data.</text>
</comment>
<evidence type="ECO:0000256" key="6">
    <source>
        <dbReference type="ARBA" id="ARBA00023105"/>
    </source>
</evidence>
<feature type="domain" description="Inhibitor I9" evidence="15">
    <location>
        <begin position="37"/>
        <end position="118"/>
    </location>
</feature>
<organism evidence="16 17">
    <name type="scientific">Dactylellina haptotyla (strain CBS 200.50)</name>
    <name type="common">Nematode-trapping fungus</name>
    <name type="synonym">Monacrosporium haptotylum</name>
    <dbReference type="NCBI Taxonomy" id="1284197"/>
    <lineage>
        <taxon>Eukaryota</taxon>
        <taxon>Fungi</taxon>
        <taxon>Dikarya</taxon>
        <taxon>Ascomycota</taxon>
        <taxon>Pezizomycotina</taxon>
        <taxon>Orbiliomycetes</taxon>
        <taxon>Orbiliales</taxon>
        <taxon>Orbiliaceae</taxon>
        <taxon>Dactylellina</taxon>
    </lineage>
</organism>
<dbReference type="InterPro" id="IPR050131">
    <property type="entry name" value="Peptidase_S8_subtilisin-like"/>
</dbReference>
<evidence type="ECO:0000256" key="2">
    <source>
        <dbReference type="ARBA" id="ARBA00022670"/>
    </source>
</evidence>
<gene>
    <name evidence="16" type="ORF">H072_11420</name>
</gene>
<evidence type="ECO:0000256" key="4">
    <source>
        <dbReference type="ARBA" id="ARBA00022801"/>
    </source>
</evidence>
<feature type="active site" description="Charge relay system" evidence="11">
    <location>
        <position position="195"/>
    </location>
</feature>
<evidence type="ECO:0000256" key="11">
    <source>
        <dbReference type="PROSITE-ProRule" id="PRU01240"/>
    </source>
</evidence>
<comment type="similarity">
    <text evidence="1 11 12">Belongs to the peptidase S8 family.</text>
</comment>
<dbReference type="InterPro" id="IPR022398">
    <property type="entry name" value="Peptidase_S8_His-AS"/>
</dbReference>
<keyword evidence="6" id="KW-0177">Collagen degradation</keyword>
<evidence type="ECO:0000259" key="15">
    <source>
        <dbReference type="Pfam" id="PF05922"/>
    </source>
</evidence>
<dbReference type="InterPro" id="IPR000209">
    <property type="entry name" value="Peptidase_S8/S53_dom"/>
</dbReference>
<dbReference type="GO" id="GO:0004252">
    <property type="term" value="F:serine-type endopeptidase activity"/>
    <property type="evidence" value="ECO:0007669"/>
    <property type="project" value="UniProtKB-UniRule"/>
</dbReference>
<keyword evidence="17" id="KW-1185">Reference proteome</keyword>
<dbReference type="STRING" id="1284197.S8A1T7"/>
<keyword evidence="2 11" id="KW-0645">Protease</keyword>
<dbReference type="Gene3D" id="3.30.70.80">
    <property type="entry name" value="Peptidase S8 propeptide/proteinase inhibitor I9"/>
    <property type="match status" value="1"/>
</dbReference>
<dbReference type="Pfam" id="PF05922">
    <property type="entry name" value="Inhibitor_I9"/>
    <property type="match status" value="1"/>
</dbReference>
<dbReference type="EMBL" id="AQGS01001233">
    <property type="protein sequence ID" value="EPS35126.1"/>
    <property type="molecule type" value="Genomic_DNA"/>
</dbReference>
<dbReference type="SUPFAM" id="SSF52743">
    <property type="entry name" value="Subtilisin-like"/>
    <property type="match status" value="1"/>
</dbReference>
<dbReference type="InterPro" id="IPR015500">
    <property type="entry name" value="Peptidase_S8_subtilisin-rel"/>
</dbReference>
<dbReference type="PROSITE" id="PS00138">
    <property type="entry name" value="SUBTILASE_SER"/>
    <property type="match status" value="1"/>
</dbReference>
<dbReference type="InterPro" id="IPR036852">
    <property type="entry name" value="Peptidase_S8/S53_dom_sf"/>
</dbReference>
<comment type="function">
    <text evidence="7">Hydrolyzes gelatin, casein, the chromogenic substrate azocoll and the cuticle of the nematode P.redivivus. Immobilizes P.redivivus.</text>
</comment>
<feature type="active site" description="Charge relay system" evidence="11">
    <location>
        <position position="348"/>
    </location>
</feature>
<feature type="domain" description="Peptidase S8/S53" evidence="14">
    <location>
        <begin position="154"/>
        <end position="371"/>
    </location>
</feature>
<dbReference type="PANTHER" id="PTHR43806">
    <property type="entry name" value="PEPTIDASE S8"/>
    <property type="match status" value="1"/>
</dbReference>
<dbReference type="OMA" id="DLYAPGH"/>
<accession>S8A1T7</accession>
<dbReference type="PROSITE" id="PS51892">
    <property type="entry name" value="SUBTILASE"/>
    <property type="match status" value="1"/>
</dbReference>
<dbReference type="GO" id="GO:0006508">
    <property type="term" value="P:proteolysis"/>
    <property type="evidence" value="ECO:0007669"/>
    <property type="project" value="UniProtKB-KW"/>
</dbReference>
<evidence type="ECO:0000256" key="9">
    <source>
        <dbReference type="ARBA" id="ARBA00075726"/>
    </source>
</evidence>
<reference evidence="16 17" key="1">
    <citation type="journal article" date="2013" name="PLoS Genet.">
        <title>Genomic mechanisms accounting for the adaptation to parasitism in nematode-trapping fungi.</title>
        <authorList>
            <person name="Meerupati T."/>
            <person name="Andersson K.M."/>
            <person name="Friman E."/>
            <person name="Kumar D."/>
            <person name="Tunlid A."/>
            <person name="Ahren D."/>
        </authorList>
    </citation>
    <scope>NUCLEOTIDE SEQUENCE [LARGE SCALE GENOMIC DNA]</scope>
    <source>
        <strain evidence="16 17">CBS 200.50</strain>
    </source>
</reference>
<dbReference type="InterPro" id="IPR023828">
    <property type="entry name" value="Peptidase_S8_Ser-AS"/>
</dbReference>
<evidence type="ECO:0000256" key="3">
    <source>
        <dbReference type="ARBA" id="ARBA00022729"/>
    </source>
</evidence>
<keyword evidence="3 13" id="KW-0732">Signal</keyword>
<dbReference type="Proteomes" id="UP000015100">
    <property type="component" value="Unassembled WGS sequence"/>
</dbReference>
<evidence type="ECO:0000256" key="12">
    <source>
        <dbReference type="RuleBase" id="RU003355"/>
    </source>
</evidence>
<dbReference type="eggNOG" id="KOG1153">
    <property type="taxonomic scope" value="Eukaryota"/>
</dbReference>
<keyword evidence="4 11" id="KW-0378">Hydrolase</keyword>
<dbReference type="CDD" id="cd04077">
    <property type="entry name" value="Peptidases_S8_PCSK9_ProteinaseK_like"/>
    <property type="match status" value="1"/>
</dbReference>
<dbReference type="GO" id="GO:0005576">
    <property type="term" value="C:extracellular region"/>
    <property type="evidence" value="ECO:0007669"/>
    <property type="project" value="UniProtKB-ARBA"/>
</dbReference>
<dbReference type="PROSITE" id="PS00137">
    <property type="entry name" value="SUBTILASE_HIS"/>
    <property type="match status" value="1"/>
</dbReference>
<dbReference type="Pfam" id="PF00082">
    <property type="entry name" value="Peptidase_S8"/>
    <property type="match status" value="1"/>
</dbReference>
<sequence length="404" mass="43054">MRLLSLVSLLPLAGLLLQVTAALSVLGTGLKDKIPNSYIVVLKDTVTEAQAQNHTQRISNYHSRRSLRARANTVGITNHFDVASTGPGFKGYSVECDSRTLNQILSSPEVKYVEQEGIASVQITQKPSTWGLARISWKSLPSSYSYRYQASWAGQGTTVYVVDTGIRATHKEFEGRAKFGYNAVAGTANTDKHGHGTHVSGTAVGKTYGVAKKALVVGVKVLNDEGKGKDSYTIAGLNWVAKYAKPGKSVVNMSLGGARSQALNDMVEVLYKKGIIVVVAAGNSAEPASSWSPASAKNAITVGATDSYDEMAYFSNYGFYIDILAPGVEVLSAWCTSDTATNIEDGTSMASPHVAGLAAYLISSSTAYQSPLTIYNKIVSLSLKDQISFLGPGTVNRLAFNGWN</sequence>
<evidence type="ECO:0000259" key="14">
    <source>
        <dbReference type="Pfam" id="PF00082"/>
    </source>
</evidence>
<dbReference type="InterPro" id="IPR034193">
    <property type="entry name" value="PCSK9_ProteinaseK-like"/>
</dbReference>
<dbReference type="OrthoDB" id="206201at2759"/>
<dbReference type="PROSITE" id="PS00136">
    <property type="entry name" value="SUBTILASE_ASP"/>
    <property type="match status" value="1"/>
</dbReference>
<dbReference type="InterPro" id="IPR010259">
    <property type="entry name" value="S8pro/Inhibitor_I9"/>
</dbReference>
<dbReference type="InterPro" id="IPR037045">
    <property type="entry name" value="S8pro/Inhibitor_I9_sf"/>
</dbReference>